<reference evidence="2 3" key="1">
    <citation type="journal article" date="2019" name="Nat. Ecol. Evol.">
        <title>Megaphylogeny resolves global patterns of mushroom evolution.</title>
        <authorList>
            <person name="Varga T."/>
            <person name="Krizsan K."/>
            <person name="Foldi C."/>
            <person name="Dima B."/>
            <person name="Sanchez-Garcia M."/>
            <person name="Sanchez-Ramirez S."/>
            <person name="Szollosi G.J."/>
            <person name="Szarkandi J.G."/>
            <person name="Papp V."/>
            <person name="Albert L."/>
            <person name="Andreopoulos W."/>
            <person name="Angelini C."/>
            <person name="Antonin V."/>
            <person name="Barry K.W."/>
            <person name="Bougher N.L."/>
            <person name="Buchanan P."/>
            <person name="Buyck B."/>
            <person name="Bense V."/>
            <person name="Catcheside P."/>
            <person name="Chovatia M."/>
            <person name="Cooper J."/>
            <person name="Damon W."/>
            <person name="Desjardin D."/>
            <person name="Finy P."/>
            <person name="Geml J."/>
            <person name="Haridas S."/>
            <person name="Hughes K."/>
            <person name="Justo A."/>
            <person name="Karasinski D."/>
            <person name="Kautmanova I."/>
            <person name="Kiss B."/>
            <person name="Kocsube S."/>
            <person name="Kotiranta H."/>
            <person name="LaButti K.M."/>
            <person name="Lechner B.E."/>
            <person name="Liimatainen K."/>
            <person name="Lipzen A."/>
            <person name="Lukacs Z."/>
            <person name="Mihaltcheva S."/>
            <person name="Morgado L.N."/>
            <person name="Niskanen T."/>
            <person name="Noordeloos M.E."/>
            <person name="Ohm R.A."/>
            <person name="Ortiz-Santana B."/>
            <person name="Ovrebo C."/>
            <person name="Racz N."/>
            <person name="Riley R."/>
            <person name="Savchenko A."/>
            <person name="Shiryaev A."/>
            <person name="Soop K."/>
            <person name="Spirin V."/>
            <person name="Szebenyi C."/>
            <person name="Tomsovsky M."/>
            <person name="Tulloss R.E."/>
            <person name="Uehling J."/>
            <person name="Grigoriev I.V."/>
            <person name="Vagvolgyi C."/>
            <person name="Papp T."/>
            <person name="Martin F.M."/>
            <person name="Miettinen O."/>
            <person name="Hibbett D.S."/>
            <person name="Nagy L.G."/>
        </authorList>
    </citation>
    <scope>NUCLEOTIDE SEQUENCE [LARGE SCALE GENOMIC DNA]</scope>
    <source>
        <strain evidence="2 3">HHB13444</strain>
    </source>
</reference>
<name>A0A5C3PMN1_9APHY</name>
<protein>
    <submittedName>
        <fullName evidence="2">Uncharacterized protein</fullName>
    </submittedName>
</protein>
<accession>A0A5C3PMN1</accession>
<feature type="region of interest" description="Disordered" evidence="1">
    <location>
        <begin position="260"/>
        <end position="422"/>
    </location>
</feature>
<keyword evidence="3" id="KW-1185">Reference proteome</keyword>
<proteinExistence type="predicted"/>
<dbReference type="InParanoid" id="A0A5C3PMN1"/>
<evidence type="ECO:0000313" key="3">
    <source>
        <dbReference type="Proteomes" id="UP000308197"/>
    </source>
</evidence>
<feature type="region of interest" description="Disordered" evidence="1">
    <location>
        <begin position="162"/>
        <end position="200"/>
    </location>
</feature>
<dbReference type="EMBL" id="ML211041">
    <property type="protein sequence ID" value="TFK90591.1"/>
    <property type="molecule type" value="Genomic_DNA"/>
</dbReference>
<organism evidence="2 3">
    <name type="scientific">Polyporus arcularius HHB13444</name>
    <dbReference type="NCBI Taxonomy" id="1314778"/>
    <lineage>
        <taxon>Eukaryota</taxon>
        <taxon>Fungi</taxon>
        <taxon>Dikarya</taxon>
        <taxon>Basidiomycota</taxon>
        <taxon>Agaricomycotina</taxon>
        <taxon>Agaricomycetes</taxon>
        <taxon>Polyporales</taxon>
        <taxon>Polyporaceae</taxon>
        <taxon>Polyporus</taxon>
    </lineage>
</organism>
<sequence length="477" mass="50611">MSLSTTTTALYELTKYSRAYSQSTNGSVQTELEWQHFANPVIRLTLDMKKSSEGRLESLRLRIIWKFSAGADAMDVDQNEVIFEDLDLVAYSVMPTFQAPQGVPLKAVYQGAVVGLRYQHPRVAPPGQAPQYRRFQVTLQDDAAANAFVERIRFVCPCKANAGPPAPRGPRPTQTQARPQPPTPSRASTHIAMPESRAPPSSLRQVASMMTDEAVPLPTVRTMNATLPQSHSATRNWLDTVCGSQPPMGQGSDICTSLLSSATTSEHDSSRPSSAITVSSAVADHPSSEPAALPTGAAFVPTPPEQVHKPVPQSAGVFRSPLLPPGKDRTTNGSSSDAEASLPSSSLPSSSSLPPPASRPLPPSSPVLMPPPPVPPLASLPRASQKSQADTPASSAPPRTADSRMPGTDTPDASASSTSTLTSGIEATLRDAAGLYELSKDRLESLVAEVIREEGFAELMRSLDGMWKIKGLAGILA</sequence>
<feature type="compositionally biased region" description="Polar residues" evidence="1">
    <location>
        <begin position="271"/>
        <end position="280"/>
    </location>
</feature>
<dbReference type="AlphaFoldDB" id="A0A5C3PMN1"/>
<gene>
    <name evidence="2" type="ORF">K466DRAFT_373829</name>
</gene>
<feature type="compositionally biased region" description="Low complexity" evidence="1">
    <location>
        <begin position="334"/>
        <end position="352"/>
    </location>
</feature>
<feature type="compositionally biased region" description="Pro residues" evidence="1">
    <location>
        <begin position="353"/>
        <end position="378"/>
    </location>
</feature>
<evidence type="ECO:0000313" key="2">
    <source>
        <dbReference type="EMBL" id="TFK90591.1"/>
    </source>
</evidence>
<feature type="compositionally biased region" description="Polar residues" evidence="1">
    <location>
        <begin position="385"/>
        <end position="394"/>
    </location>
</feature>
<feature type="compositionally biased region" description="Low complexity" evidence="1">
    <location>
        <begin position="408"/>
        <end position="422"/>
    </location>
</feature>
<evidence type="ECO:0000256" key="1">
    <source>
        <dbReference type="SAM" id="MobiDB-lite"/>
    </source>
</evidence>
<dbReference type="Proteomes" id="UP000308197">
    <property type="component" value="Unassembled WGS sequence"/>
</dbReference>